<dbReference type="EC" id="2.7.13.3" evidence="2"/>
<dbReference type="GO" id="GO:0046983">
    <property type="term" value="F:protein dimerization activity"/>
    <property type="evidence" value="ECO:0007669"/>
    <property type="project" value="InterPro"/>
</dbReference>
<keyword evidence="8" id="KW-0902">Two-component regulatory system</keyword>
<proteinExistence type="predicted"/>
<dbReference type="InterPro" id="IPR003594">
    <property type="entry name" value="HATPase_dom"/>
</dbReference>
<evidence type="ECO:0000256" key="5">
    <source>
        <dbReference type="ARBA" id="ARBA00022741"/>
    </source>
</evidence>
<dbReference type="AlphaFoldDB" id="A0A1X0DGH1"/>
<dbReference type="Pfam" id="PF07730">
    <property type="entry name" value="HisKA_3"/>
    <property type="match status" value="1"/>
</dbReference>
<evidence type="ECO:0000256" key="8">
    <source>
        <dbReference type="ARBA" id="ARBA00023012"/>
    </source>
</evidence>
<organism evidence="10 11">
    <name type="scientific">Mycolicibacterium insubricum</name>
    <dbReference type="NCBI Taxonomy" id="444597"/>
    <lineage>
        <taxon>Bacteria</taxon>
        <taxon>Bacillati</taxon>
        <taxon>Actinomycetota</taxon>
        <taxon>Actinomycetes</taxon>
        <taxon>Mycobacteriales</taxon>
        <taxon>Mycobacteriaceae</taxon>
        <taxon>Mycolicibacterium</taxon>
    </lineage>
</organism>
<dbReference type="InterPro" id="IPR050482">
    <property type="entry name" value="Sensor_HK_TwoCompSys"/>
</dbReference>
<keyword evidence="6 10" id="KW-0418">Kinase</keyword>
<evidence type="ECO:0000256" key="1">
    <source>
        <dbReference type="ARBA" id="ARBA00000085"/>
    </source>
</evidence>
<dbReference type="STRING" id="444597.BST26_08120"/>
<dbReference type="Pfam" id="PF02518">
    <property type="entry name" value="HATPase_c"/>
    <property type="match status" value="1"/>
</dbReference>
<dbReference type="OrthoDB" id="5242012at2"/>
<protein>
    <recommendedName>
        <fullName evidence="2">histidine kinase</fullName>
        <ecNumber evidence="2">2.7.13.3</ecNumber>
    </recommendedName>
</protein>
<dbReference type="RefSeq" id="WP_083030262.1">
    <property type="nucleotide sequence ID" value="NZ_AP022618.1"/>
</dbReference>
<dbReference type="EMBL" id="MVHS01000013">
    <property type="protein sequence ID" value="ORA71491.1"/>
    <property type="molecule type" value="Genomic_DNA"/>
</dbReference>
<comment type="caution">
    <text evidence="10">The sequence shown here is derived from an EMBL/GenBank/DDBJ whole genome shotgun (WGS) entry which is preliminary data.</text>
</comment>
<dbReference type="Proteomes" id="UP000192801">
    <property type="component" value="Unassembled WGS sequence"/>
</dbReference>
<dbReference type="SUPFAM" id="SSF55874">
    <property type="entry name" value="ATPase domain of HSP90 chaperone/DNA topoisomerase II/histidine kinase"/>
    <property type="match status" value="1"/>
</dbReference>
<dbReference type="PANTHER" id="PTHR24421:SF10">
    <property type="entry name" value="NITRATE_NITRITE SENSOR PROTEIN NARQ"/>
    <property type="match status" value="1"/>
</dbReference>
<dbReference type="GO" id="GO:0016020">
    <property type="term" value="C:membrane"/>
    <property type="evidence" value="ECO:0007669"/>
    <property type="project" value="InterPro"/>
</dbReference>
<dbReference type="SMART" id="SM00387">
    <property type="entry name" value="HATPase_c"/>
    <property type="match status" value="1"/>
</dbReference>
<evidence type="ECO:0000313" key="11">
    <source>
        <dbReference type="Proteomes" id="UP000192801"/>
    </source>
</evidence>
<evidence type="ECO:0000313" key="10">
    <source>
        <dbReference type="EMBL" id="ORA71491.1"/>
    </source>
</evidence>
<accession>A0A1X0DGH1</accession>
<dbReference type="GO" id="GO:0005524">
    <property type="term" value="F:ATP binding"/>
    <property type="evidence" value="ECO:0007669"/>
    <property type="project" value="UniProtKB-KW"/>
</dbReference>
<dbReference type="Gene3D" id="1.20.5.1930">
    <property type="match status" value="1"/>
</dbReference>
<feature type="domain" description="Histidine kinase/HSP90-like ATPase" evidence="9">
    <location>
        <begin position="341"/>
        <end position="432"/>
    </location>
</feature>
<evidence type="ECO:0000256" key="6">
    <source>
        <dbReference type="ARBA" id="ARBA00022777"/>
    </source>
</evidence>
<dbReference type="PANTHER" id="PTHR24421">
    <property type="entry name" value="NITRATE/NITRITE SENSOR PROTEIN NARX-RELATED"/>
    <property type="match status" value="1"/>
</dbReference>
<dbReference type="CDD" id="cd16917">
    <property type="entry name" value="HATPase_UhpB-NarQ-NarX-like"/>
    <property type="match status" value="1"/>
</dbReference>
<dbReference type="Gene3D" id="3.30.565.10">
    <property type="entry name" value="Histidine kinase-like ATPase, C-terminal domain"/>
    <property type="match status" value="1"/>
</dbReference>
<evidence type="ECO:0000259" key="9">
    <source>
        <dbReference type="SMART" id="SM00387"/>
    </source>
</evidence>
<evidence type="ECO:0000256" key="2">
    <source>
        <dbReference type="ARBA" id="ARBA00012438"/>
    </source>
</evidence>
<dbReference type="InterPro" id="IPR036890">
    <property type="entry name" value="HATPase_C_sf"/>
</dbReference>
<dbReference type="GO" id="GO:0000155">
    <property type="term" value="F:phosphorelay sensor kinase activity"/>
    <property type="evidence" value="ECO:0007669"/>
    <property type="project" value="InterPro"/>
</dbReference>
<reference evidence="10 11" key="1">
    <citation type="submission" date="2016-12" db="EMBL/GenBank/DDBJ databases">
        <title>The new phylogeny of genus Mycobacterium.</title>
        <authorList>
            <person name="Tortoli E."/>
            <person name="Trovato A."/>
            <person name="Cirillo D.M."/>
        </authorList>
    </citation>
    <scope>NUCLEOTIDE SEQUENCE [LARGE SCALE GENOMIC DNA]</scope>
    <source>
        <strain evidence="10 11">DSM 45130</strain>
    </source>
</reference>
<comment type="catalytic activity">
    <reaction evidence="1">
        <text>ATP + protein L-histidine = ADP + protein N-phospho-L-histidine.</text>
        <dbReference type="EC" id="2.7.13.3"/>
    </reaction>
</comment>
<keyword evidence="11" id="KW-1185">Reference proteome</keyword>
<keyword evidence="4" id="KW-0808">Transferase</keyword>
<evidence type="ECO:0000256" key="7">
    <source>
        <dbReference type="ARBA" id="ARBA00022840"/>
    </source>
</evidence>
<sequence>MASPRLSLGSVSSAIPRWQAPAILLFTAVRSSSLLGHDLIQRFQAERFQVFLAGHFGMWFGCGVLLPTWEYFALSRSYWFLIFIANSAAHSCVIVWAMVLARQERYELSITVVCIGNWIGVLVTVWVSPALLPVMAILAVLPVAFAEAYVRWQRGLLFVGLTGLCLLIAATMSRFVDRETSSEIGNHWVETGFIIGGVTIVGLNVMVIVWNNAAALRTSEACLAEHAAELAASRTRLTAAADEERRRIERDLHDGAQQHLVALSVLIQLARNAEPQRAAALLDEAAELVGTAIVEMRRLAHGIYPPLLVSGGLAEALPTLAARAPVPVRVEIGALDRYPPSTEAALYFCCSEALQNAAKHGDSDTTVVVTAGNHDGRLRLTISDDGPGFAPDTQGRGLSNMTDRIAALGGEVTIDSAPGAGTRIIAIVDVDGRSDLSARR</sequence>
<dbReference type="InterPro" id="IPR011712">
    <property type="entry name" value="Sig_transdc_His_kin_sub3_dim/P"/>
</dbReference>
<evidence type="ECO:0000256" key="4">
    <source>
        <dbReference type="ARBA" id="ARBA00022679"/>
    </source>
</evidence>
<keyword evidence="5" id="KW-0547">Nucleotide-binding</keyword>
<gene>
    <name evidence="10" type="ORF">BST26_08120</name>
</gene>
<keyword evidence="3" id="KW-0597">Phosphoprotein</keyword>
<name>A0A1X0DGH1_9MYCO</name>
<evidence type="ECO:0000256" key="3">
    <source>
        <dbReference type="ARBA" id="ARBA00022553"/>
    </source>
</evidence>
<keyword evidence="7" id="KW-0067">ATP-binding</keyword>